<dbReference type="GeneID" id="61637632"/>
<sequence length="212" mass="23807">MSEVKRYWVESRMLVQEGWHHDDTEVVQAWALDRVTAERDAALGREAALREELDEAQRVLSFSGNEADAYSTAALHEDLASVNSDKEAYAQNAIDLRKRVDALQALLTAADEELDRAGGYYLNKNSECLQLRKRADALEGLLRDWLKDFGRTHCGLQRLKERTQAALKPADGQRNQCDGCQAGIPVVNGAHRMGKPDRYPDTMSCTAKLYQP</sequence>
<protein>
    <submittedName>
        <fullName evidence="1">Uncharacterized protein</fullName>
    </submittedName>
</protein>
<name>A0A3M3XE57_PSEFL</name>
<proteinExistence type="predicted"/>
<organism evidence="1 2">
    <name type="scientific">Pseudomonas fluorescens</name>
    <dbReference type="NCBI Taxonomy" id="294"/>
    <lineage>
        <taxon>Bacteria</taxon>
        <taxon>Pseudomonadati</taxon>
        <taxon>Pseudomonadota</taxon>
        <taxon>Gammaproteobacteria</taxon>
        <taxon>Pseudomonadales</taxon>
        <taxon>Pseudomonadaceae</taxon>
        <taxon>Pseudomonas</taxon>
    </lineage>
</organism>
<evidence type="ECO:0000313" key="2">
    <source>
        <dbReference type="Proteomes" id="UP000248640"/>
    </source>
</evidence>
<dbReference type="RefSeq" id="WP_053254913.1">
    <property type="nucleotide sequence ID" value="NZ_CBCRXZ010000015.1"/>
</dbReference>
<dbReference type="AlphaFoldDB" id="A0A3M3XE57"/>
<reference evidence="1 2" key="1">
    <citation type="submission" date="2018-06" db="EMBL/GenBank/DDBJ databases">
        <authorList>
            <consortium name="Pathogen Informatics"/>
            <person name="Doyle S."/>
        </authorList>
    </citation>
    <scope>NUCLEOTIDE SEQUENCE [LARGE SCALE GENOMIC DNA]</scope>
    <source>
        <strain evidence="1 2">NCTC10038</strain>
    </source>
</reference>
<dbReference type="Proteomes" id="UP000248640">
    <property type="component" value="Chromosome 1"/>
</dbReference>
<dbReference type="EMBL" id="LS483372">
    <property type="protein sequence ID" value="SQF90263.1"/>
    <property type="molecule type" value="Genomic_DNA"/>
</dbReference>
<accession>A0A3M3XE57</accession>
<evidence type="ECO:0000313" key="1">
    <source>
        <dbReference type="EMBL" id="SQF90263.1"/>
    </source>
</evidence>
<gene>
    <name evidence="1" type="ORF">NCTC10038_01660</name>
</gene>